<sequence>MITYTSSTRNESDFLGTLEVPIDAYYGIQTLRAVENFPITGYKILPELIVSLALVKKAAAIANMDIGQLDSTIGQAIVTAAEEVIAGKFHDQFITDPIQGGAGTSMNMNANEVIANRAIEILGGDKGNYHLVSPNSHVNMSQSTNDVFPTANHMAILTLLDRLLETTRKLSDTFLQKASEFDHVIKMGRTHLQDAVPIRLGQEFEAYSRVIRRDIRRMEQTHSSLYEINMGATAVGTGLNADPKYIERVVQMSAELSGYPLVSPGHLVDSTQNCDVYAEVSAALKICMINMSKIANDLRLMASGPATGFGEIALPPRQPGSSIMPGKVNPVICEVINQVAFQVIGNDHTVGLATEAGQFELNVMEPVLLFNLLQSLHIMNQAFRTFTKNCLEGITANEERCREYVEHSVGIITALNPHLGYETVSKIAAEAIRTGKSVRELCLHYNVLSAEQLDDILHPLEMTSPGIAGAKYLHREKV</sequence>
<dbReference type="Pfam" id="PF00206">
    <property type="entry name" value="Lyase_1"/>
    <property type="match status" value="1"/>
</dbReference>
<reference evidence="9 10" key="1">
    <citation type="submission" date="2021-03" db="EMBL/GenBank/DDBJ databases">
        <title>Genomic Encyclopedia of Type Strains, Phase IV (KMG-IV): sequencing the most valuable type-strain genomes for metagenomic binning, comparative biology and taxonomic classification.</title>
        <authorList>
            <person name="Goeker M."/>
        </authorList>
    </citation>
    <scope>NUCLEOTIDE SEQUENCE [LARGE SCALE GENOMIC DNA]</scope>
    <source>
        <strain evidence="9 10">DSM 26806</strain>
    </source>
</reference>
<evidence type="ECO:0000259" key="8">
    <source>
        <dbReference type="Pfam" id="PF10415"/>
    </source>
</evidence>
<feature type="domain" description="Fumarate lyase N-terminal" evidence="7">
    <location>
        <begin position="16"/>
        <end position="345"/>
    </location>
</feature>
<dbReference type="CDD" id="cd01357">
    <property type="entry name" value="Aspartase"/>
    <property type="match status" value="1"/>
</dbReference>
<evidence type="ECO:0000256" key="1">
    <source>
        <dbReference type="ARBA" id="ARBA00005596"/>
    </source>
</evidence>
<dbReference type="InterPro" id="IPR051546">
    <property type="entry name" value="Aspartate_Ammonia-Lyase"/>
</dbReference>
<feature type="domain" description="Fumarase C C-terminal" evidence="8">
    <location>
        <begin position="411"/>
        <end position="463"/>
    </location>
</feature>
<evidence type="ECO:0000256" key="4">
    <source>
        <dbReference type="ARBA" id="ARBA00023239"/>
    </source>
</evidence>
<proteinExistence type="inferred from homology"/>
<comment type="caution">
    <text evidence="9">The sequence shown here is derived from an EMBL/GenBank/DDBJ whole genome shotgun (WGS) entry which is preliminary data.</text>
</comment>
<dbReference type="Gene3D" id="1.10.275.10">
    <property type="entry name" value="Fumarase/aspartase (N-terminal domain)"/>
    <property type="match status" value="1"/>
</dbReference>
<accession>A0ABS4JHJ7</accession>
<dbReference type="PROSITE" id="PS00163">
    <property type="entry name" value="FUMARATE_LYASES"/>
    <property type="match status" value="1"/>
</dbReference>
<keyword evidence="10" id="KW-1185">Reference proteome</keyword>
<gene>
    <name evidence="9" type="ORF">J2Z69_001612</name>
</gene>
<dbReference type="NCBIfam" id="NF008909">
    <property type="entry name" value="PRK12273.1"/>
    <property type="match status" value="1"/>
</dbReference>
<dbReference type="NCBIfam" id="TIGR00839">
    <property type="entry name" value="aspA"/>
    <property type="match status" value="1"/>
</dbReference>
<dbReference type="InterPro" id="IPR000362">
    <property type="entry name" value="Fumarate_lyase_fam"/>
</dbReference>
<dbReference type="EMBL" id="JAGGLD010000002">
    <property type="protein sequence ID" value="MBP2000581.1"/>
    <property type="molecule type" value="Genomic_DNA"/>
</dbReference>
<keyword evidence="4 6" id="KW-0456">Lyase</keyword>
<comment type="catalytic activity">
    <reaction evidence="6">
        <text>L-aspartate = fumarate + NH4(+)</text>
        <dbReference type="Rhea" id="RHEA:16601"/>
        <dbReference type="ChEBI" id="CHEBI:28938"/>
        <dbReference type="ChEBI" id="CHEBI:29806"/>
        <dbReference type="ChEBI" id="CHEBI:29991"/>
        <dbReference type="EC" id="4.3.1.1"/>
    </reaction>
</comment>
<dbReference type="Pfam" id="PF10415">
    <property type="entry name" value="FumaraseC_C"/>
    <property type="match status" value="1"/>
</dbReference>
<evidence type="ECO:0000313" key="9">
    <source>
        <dbReference type="EMBL" id="MBP2000581.1"/>
    </source>
</evidence>
<comment type="similarity">
    <text evidence="1 6">Belongs to the class-II fumarase/aspartase family. Aspartase subfamily.</text>
</comment>
<dbReference type="InterPro" id="IPR008948">
    <property type="entry name" value="L-Aspartase-like"/>
</dbReference>
<name>A0ABS4JHJ7_9BACL</name>
<dbReference type="InterPro" id="IPR004708">
    <property type="entry name" value="ApsA"/>
</dbReference>
<dbReference type="GO" id="GO:0008797">
    <property type="term" value="F:aspartate ammonia-lyase activity"/>
    <property type="evidence" value="ECO:0007669"/>
    <property type="project" value="UniProtKB-EC"/>
</dbReference>
<dbReference type="PRINTS" id="PR00149">
    <property type="entry name" value="FUMRATELYASE"/>
</dbReference>
<dbReference type="InterPro" id="IPR020557">
    <property type="entry name" value="Fumarate_lyase_CS"/>
</dbReference>
<evidence type="ECO:0000256" key="3">
    <source>
        <dbReference type="ARBA" id="ARBA00016146"/>
    </source>
</evidence>
<protein>
    <recommendedName>
        <fullName evidence="3 5">Aspartate ammonia-lyase</fullName>
        <shortName evidence="6">Aspartase</shortName>
        <ecNumber evidence="2 5">4.3.1.1</ecNumber>
    </recommendedName>
</protein>
<dbReference type="PRINTS" id="PR00145">
    <property type="entry name" value="ARGSUCLYASE"/>
</dbReference>
<evidence type="ECO:0000256" key="5">
    <source>
        <dbReference type="NCBIfam" id="TIGR00839"/>
    </source>
</evidence>
<evidence type="ECO:0000313" key="10">
    <source>
        <dbReference type="Proteomes" id="UP001519288"/>
    </source>
</evidence>
<dbReference type="RefSeq" id="WP_209860892.1">
    <property type="nucleotide sequence ID" value="NZ_JAGGLD010000002.1"/>
</dbReference>
<dbReference type="Proteomes" id="UP001519288">
    <property type="component" value="Unassembled WGS sequence"/>
</dbReference>
<dbReference type="Gene3D" id="1.10.40.30">
    <property type="entry name" value="Fumarase/aspartase (C-terminal domain)"/>
    <property type="match status" value="1"/>
</dbReference>
<organism evidence="9 10">
    <name type="scientific">Paenibacillus shirakamiensis</name>
    <dbReference type="NCBI Taxonomy" id="1265935"/>
    <lineage>
        <taxon>Bacteria</taxon>
        <taxon>Bacillati</taxon>
        <taxon>Bacillota</taxon>
        <taxon>Bacilli</taxon>
        <taxon>Bacillales</taxon>
        <taxon>Paenibacillaceae</taxon>
        <taxon>Paenibacillus</taxon>
    </lineage>
</organism>
<dbReference type="InterPro" id="IPR022761">
    <property type="entry name" value="Fumarate_lyase_N"/>
</dbReference>
<dbReference type="EC" id="4.3.1.1" evidence="2 5"/>
<dbReference type="Gene3D" id="1.20.200.10">
    <property type="entry name" value="Fumarase/aspartase (Central domain)"/>
    <property type="match status" value="1"/>
</dbReference>
<dbReference type="PANTHER" id="PTHR42696:SF2">
    <property type="entry name" value="ASPARTATE AMMONIA-LYASE"/>
    <property type="match status" value="1"/>
</dbReference>
<evidence type="ECO:0000256" key="2">
    <source>
        <dbReference type="ARBA" id="ARBA00012992"/>
    </source>
</evidence>
<evidence type="ECO:0000256" key="6">
    <source>
        <dbReference type="RuleBase" id="RU362017"/>
    </source>
</evidence>
<dbReference type="InterPro" id="IPR024083">
    <property type="entry name" value="Fumarase/histidase_N"/>
</dbReference>
<dbReference type="SUPFAM" id="SSF48557">
    <property type="entry name" value="L-aspartase-like"/>
    <property type="match status" value="1"/>
</dbReference>
<dbReference type="InterPro" id="IPR018951">
    <property type="entry name" value="Fumarase_C_C"/>
</dbReference>
<evidence type="ECO:0000259" key="7">
    <source>
        <dbReference type="Pfam" id="PF00206"/>
    </source>
</evidence>
<dbReference type="PANTHER" id="PTHR42696">
    <property type="entry name" value="ASPARTATE AMMONIA-LYASE"/>
    <property type="match status" value="1"/>
</dbReference>